<evidence type="ECO:0000313" key="2">
    <source>
        <dbReference type="Proteomes" id="UP000663880"/>
    </source>
</evidence>
<dbReference type="EMBL" id="CAJOBZ010000061">
    <property type="protein sequence ID" value="CAF4924545.1"/>
    <property type="molecule type" value="Genomic_DNA"/>
</dbReference>
<keyword evidence="2" id="KW-1185">Reference proteome</keyword>
<sequence>MLVAKYSALIEPILQSVALDVVKDSEHQSSSRKPFRILEDVFSNTILGSMITSLEVRFAEENTPSFALSKLHPAQMQMTTTENQHVQ</sequence>
<protein>
    <submittedName>
        <fullName evidence="1">Uncharacterized protein</fullName>
    </submittedName>
</protein>
<organism evidence="1 2">
    <name type="scientific">Pieris macdunnoughi</name>
    <dbReference type="NCBI Taxonomy" id="345717"/>
    <lineage>
        <taxon>Eukaryota</taxon>
        <taxon>Metazoa</taxon>
        <taxon>Ecdysozoa</taxon>
        <taxon>Arthropoda</taxon>
        <taxon>Hexapoda</taxon>
        <taxon>Insecta</taxon>
        <taxon>Pterygota</taxon>
        <taxon>Neoptera</taxon>
        <taxon>Endopterygota</taxon>
        <taxon>Lepidoptera</taxon>
        <taxon>Glossata</taxon>
        <taxon>Ditrysia</taxon>
        <taxon>Papilionoidea</taxon>
        <taxon>Pieridae</taxon>
        <taxon>Pierinae</taxon>
        <taxon>Pieris</taxon>
    </lineage>
</organism>
<comment type="caution">
    <text evidence="1">The sequence shown here is derived from an EMBL/GenBank/DDBJ whole genome shotgun (WGS) entry which is preliminary data.</text>
</comment>
<evidence type="ECO:0000313" key="1">
    <source>
        <dbReference type="EMBL" id="CAF4924545.1"/>
    </source>
</evidence>
<reference evidence="1" key="1">
    <citation type="submission" date="2021-02" db="EMBL/GenBank/DDBJ databases">
        <authorList>
            <person name="Steward A R."/>
        </authorList>
    </citation>
    <scope>NUCLEOTIDE SEQUENCE</scope>
</reference>
<dbReference type="Proteomes" id="UP000663880">
    <property type="component" value="Unassembled WGS sequence"/>
</dbReference>
<name>A0A821WFZ7_9NEOP</name>
<dbReference type="OrthoDB" id="6911206at2759"/>
<proteinExistence type="predicted"/>
<gene>
    <name evidence="1" type="ORF">PMACD_LOCUS13335</name>
</gene>
<dbReference type="AlphaFoldDB" id="A0A821WFZ7"/>
<accession>A0A821WFZ7</accession>